<name>A0A7W5CLR6_9MICO</name>
<comment type="caution">
    <text evidence="2">The sequence shown here is derived from an EMBL/GenBank/DDBJ whole genome shotgun (WGS) entry which is preliminary data.</text>
</comment>
<dbReference type="Proteomes" id="UP000543579">
    <property type="component" value="Unassembled WGS sequence"/>
</dbReference>
<gene>
    <name evidence="2" type="ORF">FHS07_003245</name>
</gene>
<accession>A0A7W5CLR6</accession>
<dbReference type="InterPro" id="IPR057204">
    <property type="entry name" value="DUF7882"/>
</dbReference>
<sequence length="113" mass="12939">MGQLFYGTDHQPLHMDDRLLNYLQVVIATKMRRGESFTMTWTPAAGADTGRVTLWLQPAIQMRFSYDTVEPHRLNPLYLKFLANQANSSGGVMLSATHWEEQERAHGEMATKR</sequence>
<dbReference type="EMBL" id="JACHXY010000005">
    <property type="protein sequence ID" value="MBB3159510.1"/>
    <property type="molecule type" value="Genomic_DNA"/>
</dbReference>
<evidence type="ECO:0000313" key="2">
    <source>
        <dbReference type="EMBL" id="MBB3159510.1"/>
    </source>
</evidence>
<organism evidence="2 3">
    <name type="scientific">Microbacterium proteolyticum</name>
    <dbReference type="NCBI Taxonomy" id="1572644"/>
    <lineage>
        <taxon>Bacteria</taxon>
        <taxon>Bacillati</taxon>
        <taxon>Actinomycetota</taxon>
        <taxon>Actinomycetes</taxon>
        <taxon>Micrococcales</taxon>
        <taxon>Microbacteriaceae</taxon>
        <taxon>Microbacterium</taxon>
    </lineage>
</organism>
<feature type="domain" description="DUF7882" evidence="1">
    <location>
        <begin position="1"/>
        <end position="94"/>
    </location>
</feature>
<dbReference type="RefSeq" id="WP_183420889.1">
    <property type="nucleotide sequence ID" value="NZ_JACHXY010000005.1"/>
</dbReference>
<dbReference type="Pfam" id="PF25355">
    <property type="entry name" value="DUF7882"/>
    <property type="match status" value="1"/>
</dbReference>
<evidence type="ECO:0000313" key="3">
    <source>
        <dbReference type="Proteomes" id="UP000543579"/>
    </source>
</evidence>
<dbReference type="AlphaFoldDB" id="A0A7W5CLR6"/>
<protein>
    <recommendedName>
        <fullName evidence="1">DUF7882 domain-containing protein</fullName>
    </recommendedName>
</protein>
<proteinExistence type="predicted"/>
<reference evidence="2 3" key="1">
    <citation type="submission" date="2020-08" db="EMBL/GenBank/DDBJ databases">
        <title>Genomic Encyclopedia of Type Strains, Phase III (KMG-III): the genomes of soil and plant-associated and newly described type strains.</title>
        <authorList>
            <person name="Whitman W."/>
        </authorList>
    </citation>
    <scope>NUCLEOTIDE SEQUENCE [LARGE SCALE GENOMIC DNA]</scope>
    <source>
        <strain evidence="2 3">CECT 8356</strain>
    </source>
</reference>
<evidence type="ECO:0000259" key="1">
    <source>
        <dbReference type="Pfam" id="PF25355"/>
    </source>
</evidence>